<dbReference type="PANTHER" id="PTHR11465:SF62">
    <property type="entry name" value="CATALASE T"/>
    <property type="match status" value="1"/>
</dbReference>
<dbReference type="Proteomes" id="UP001500063">
    <property type="component" value="Unassembled WGS sequence"/>
</dbReference>
<dbReference type="RefSeq" id="WP_344118381.1">
    <property type="nucleotide sequence ID" value="NZ_BAAABW010000016.1"/>
</dbReference>
<dbReference type="SMART" id="SM01060">
    <property type="entry name" value="Catalase"/>
    <property type="match status" value="1"/>
</dbReference>
<protein>
    <recommendedName>
        <fullName evidence="1">Catalase core domain-containing protein</fullName>
    </recommendedName>
</protein>
<comment type="caution">
    <text evidence="2">The sequence shown here is derived from an EMBL/GenBank/DDBJ whole genome shotgun (WGS) entry which is preliminary data.</text>
</comment>
<proteinExistence type="predicted"/>
<feature type="domain" description="Catalase core" evidence="1">
    <location>
        <begin position="3"/>
        <end position="281"/>
    </location>
</feature>
<dbReference type="Gene3D" id="2.40.180.10">
    <property type="entry name" value="Catalase core domain"/>
    <property type="match status" value="1"/>
</dbReference>
<evidence type="ECO:0000313" key="3">
    <source>
        <dbReference type="Proteomes" id="UP001500063"/>
    </source>
</evidence>
<dbReference type="InterPro" id="IPR020835">
    <property type="entry name" value="Catalase_sf"/>
</dbReference>
<organism evidence="2 3">
    <name type="scientific">Streptomyces blastmyceticus</name>
    <dbReference type="NCBI Taxonomy" id="68180"/>
    <lineage>
        <taxon>Bacteria</taxon>
        <taxon>Bacillati</taxon>
        <taxon>Actinomycetota</taxon>
        <taxon>Actinomycetes</taxon>
        <taxon>Kitasatosporales</taxon>
        <taxon>Streptomycetaceae</taxon>
        <taxon>Streptomyces</taxon>
    </lineage>
</organism>
<keyword evidence="3" id="KW-1185">Reference proteome</keyword>
<accession>A0ABN0X131</accession>
<dbReference type="PROSITE" id="PS51402">
    <property type="entry name" value="CATALASE_3"/>
    <property type="match status" value="1"/>
</dbReference>
<dbReference type="InterPro" id="IPR018028">
    <property type="entry name" value="Catalase"/>
</dbReference>
<name>A0ABN0X131_9ACTN</name>
<dbReference type="Gene3D" id="1.20.1280.120">
    <property type="match status" value="1"/>
</dbReference>
<dbReference type="EMBL" id="BAAABW010000016">
    <property type="protein sequence ID" value="GAA0352410.1"/>
    <property type="molecule type" value="Genomic_DNA"/>
</dbReference>
<dbReference type="PANTHER" id="PTHR11465">
    <property type="entry name" value="CATALASE"/>
    <property type="match status" value="1"/>
</dbReference>
<dbReference type="SUPFAM" id="SSF56634">
    <property type="entry name" value="Heme-dependent catalase-like"/>
    <property type="match status" value="1"/>
</dbReference>
<dbReference type="InterPro" id="IPR011614">
    <property type="entry name" value="Catalase_core"/>
</dbReference>
<gene>
    <name evidence="2" type="ORF">GCM10010319_31910</name>
</gene>
<evidence type="ECO:0000259" key="1">
    <source>
        <dbReference type="SMART" id="SM01060"/>
    </source>
</evidence>
<evidence type="ECO:0000313" key="2">
    <source>
        <dbReference type="EMBL" id="GAA0352410.1"/>
    </source>
</evidence>
<sequence>MRTLASADSLLDDVAAAVRGDASCGVLATGRFTPAAEAGELSAAALFAGPSVPVTVRFSSAVGGFGGFGGFGDQGLAVRFHVGAEQDMDLLASTLPVLAVRNVLGMLEFLRATNSGDAAAVSDFFGRHPEAATAMALAEDALPAESFTGVTYHAVHTFGLVDEDGRTTWARLSWEPWWPLAPLSREEALGRPADYLTRGLAGRLPSGFRLVARFAGAEDLGVLHDPTRLWASGAGLMAELGELMLDGVGVGESPDFDPLRLPLGFEAPRDDLFGVRVAGSPS</sequence>
<dbReference type="Pfam" id="PF00199">
    <property type="entry name" value="Catalase"/>
    <property type="match status" value="1"/>
</dbReference>
<reference evidence="2 3" key="1">
    <citation type="journal article" date="2019" name="Int. J. Syst. Evol. Microbiol.">
        <title>The Global Catalogue of Microorganisms (GCM) 10K type strain sequencing project: providing services to taxonomists for standard genome sequencing and annotation.</title>
        <authorList>
            <consortium name="The Broad Institute Genomics Platform"/>
            <consortium name="The Broad Institute Genome Sequencing Center for Infectious Disease"/>
            <person name="Wu L."/>
            <person name="Ma J."/>
        </authorList>
    </citation>
    <scope>NUCLEOTIDE SEQUENCE [LARGE SCALE GENOMIC DNA]</scope>
    <source>
        <strain evidence="2 3">JCM 4565</strain>
    </source>
</reference>